<protein>
    <submittedName>
        <fullName evidence="1">Uncharacterized protein</fullName>
    </submittedName>
</protein>
<gene>
    <name evidence="1" type="ORF">C5O00_12430</name>
</gene>
<reference evidence="1 2" key="1">
    <citation type="submission" date="2018-02" db="EMBL/GenBank/DDBJ databases">
        <title>Genomic analysis of the strain RR4-38 isolated from a seawater recirculating aquaculture system.</title>
        <authorList>
            <person name="Kim Y.-S."/>
            <person name="Jang Y.H."/>
            <person name="Kim K.-H."/>
        </authorList>
    </citation>
    <scope>NUCLEOTIDE SEQUENCE [LARGE SCALE GENOMIC DNA]</scope>
    <source>
        <strain evidence="1 2">RR4-38</strain>
    </source>
</reference>
<accession>A0A2S0HZB5</accession>
<keyword evidence="2" id="KW-1185">Reference proteome</keyword>
<proteinExistence type="predicted"/>
<organism evidence="1 2">
    <name type="scientific">Pukyongia salina</name>
    <dbReference type="NCBI Taxonomy" id="2094025"/>
    <lineage>
        <taxon>Bacteria</taxon>
        <taxon>Pseudomonadati</taxon>
        <taxon>Bacteroidota</taxon>
        <taxon>Flavobacteriia</taxon>
        <taxon>Flavobacteriales</taxon>
        <taxon>Flavobacteriaceae</taxon>
        <taxon>Pukyongia</taxon>
    </lineage>
</organism>
<evidence type="ECO:0000313" key="1">
    <source>
        <dbReference type="EMBL" id="AVI51914.1"/>
    </source>
</evidence>
<dbReference type="KEGG" id="aue:C5O00_12430"/>
<sequence>MLSLTSCYTVRFQVHNGVPETENSNSEDPLAGQMFREQTMVVNRKLLQGNDFFMIKDCESGSLHTVEYTNTFGGILLYLITFGRNKEVRIRYVCTKEGSDDF</sequence>
<dbReference type="EMBL" id="CP027062">
    <property type="protein sequence ID" value="AVI51914.1"/>
    <property type="molecule type" value="Genomic_DNA"/>
</dbReference>
<name>A0A2S0HZB5_9FLAO</name>
<dbReference type="Proteomes" id="UP000238442">
    <property type="component" value="Chromosome"/>
</dbReference>
<dbReference type="AlphaFoldDB" id="A0A2S0HZB5"/>
<evidence type="ECO:0000313" key="2">
    <source>
        <dbReference type="Proteomes" id="UP000238442"/>
    </source>
</evidence>